<dbReference type="PANTHER" id="PTHR30329:SF21">
    <property type="entry name" value="LIPOPROTEIN YIAD-RELATED"/>
    <property type="match status" value="1"/>
</dbReference>
<dbReference type="SUPFAM" id="SSF103088">
    <property type="entry name" value="OmpA-like"/>
    <property type="match status" value="1"/>
</dbReference>
<dbReference type="EMBL" id="JACHKT010000010">
    <property type="protein sequence ID" value="MBB6003131.1"/>
    <property type="molecule type" value="Genomic_DNA"/>
</dbReference>
<evidence type="ECO:0000313" key="8">
    <source>
        <dbReference type="Proteomes" id="UP000524404"/>
    </source>
</evidence>
<dbReference type="PROSITE" id="PS01068">
    <property type="entry name" value="OMPA_1"/>
    <property type="match status" value="1"/>
</dbReference>
<dbReference type="RefSeq" id="WP_184133388.1">
    <property type="nucleotide sequence ID" value="NZ_JACHKT010000010.1"/>
</dbReference>
<evidence type="ECO:0000256" key="5">
    <source>
        <dbReference type="SAM" id="Phobius"/>
    </source>
</evidence>
<dbReference type="PANTHER" id="PTHR30329">
    <property type="entry name" value="STATOR ELEMENT OF FLAGELLAR MOTOR COMPLEX"/>
    <property type="match status" value="1"/>
</dbReference>
<organism evidence="7 8">
    <name type="scientific">Arcicella rosea</name>
    <dbReference type="NCBI Taxonomy" id="502909"/>
    <lineage>
        <taxon>Bacteria</taxon>
        <taxon>Pseudomonadati</taxon>
        <taxon>Bacteroidota</taxon>
        <taxon>Cytophagia</taxon>
        <taxon>Cytophagales</taxon>
        <taxon>Flectobacillaceae</taxon>
        <taxon>Arcicella</taxon>
    </lineage>
</organism>
<dbReference type="PRINTS" id="PR01021">
    <property type="entry name" value="OMPADOMAIN"/>
</dbReference>
<comment type="subcellular location">
    <subcellularLocation>
        <location evidence="1">Cell outer membrane</location>
    </subcellularLocation>
</comment>
<comment type="caution">
    <text evidence="7">The sequence shown here is derived from an EMBL/GenBank/DDBJ whole genome shotgun (WGS) entry which is preliminary data.</text>
</comment>
<gene>
    <name evidence="7" type="ORF">HNP25_001783</name>
</gene>
<dbReference type="CDD" id="cd07185">
    <property type="entry name" value="OmpA_C-like"/>
    <property type="match status" value="1"/>
</dbReference>
<dbReference type="Proteomes" id="UP000524404">
    <property type="component" value="Unassembled WGS sequence"/>
</dbReference>
<dbReference type="InterPro" id="IPR006664">
    <property type="entry name" value="OMP_bac"/>
</dbReference>
<feature type="transmembrane region" description="Helical" evidence="5">
    <location>
        <begin position="6"/>
        <end position="28"/>
    </location>
</feature>
<reference evidence="7 8" key="1">
    <citation type="submission" date="2020-08" db="EMBL/GenBank/DDBJ databases">
        <title>Functional genomics of gut bacteria from endangered species of beetles.</title>
        <authorList>
            <person name="Carlos-Shanley C."/>
        </authorList>
    </citation>
    <scope>NUCLEOTIDE SEQUENCE [LARGE SCALE GENOMIC DNA]</scope>
    <source>
        <strain evidence="7 8">S00070</strain>
    </source>
</reference>
<dbReference type="Gene3D" id="3.30.1330.60">
    <property type="entry name" value="OmpA-like domain"/>
    <property type="match status" value="1"/>
</dbReference>
<dbReference type="AlphaFoldDB" id="A0A841EUM0"/>
<dbReference type="InterPro" id="IPR006690">
    <property type="entry name" value="OMPA-like_CS"/>
</dbReference>
<feature type="transmembrane region" description="Helical" evidence="5">
    <location>
        <begin position="63"/>
        <end position="84"/>
    </location>
</feature>
<feature type="transmembrane region" description="Helical" evidence="5">
    <location>
        <begin position="40"/>
        <end position="57"/>
    </location>
</feature>
<dbReference type="Pfam" id="PF13488">
    <property type="entry name" value="Gly-zipper_Omp"/>
    <property type="match status" value="1"/>
</dbReference>
<accession>A0A841EUM0</accession>
<proteinExistence type="predicted"/>
<dbReference type="InterPro" id="IPR050330">
    <property type="entry name" value="Bact_OuterMem_StrucFunc"/>
</dbReference>
<sequence length="238" mass="25628">MKTNSFLVNITSKVVLLVILISTNFYSCNSFKKLNNTQRGTIIGVGTGAAMGAVIGRKSNNPAIYAIVGSAVGGIAGTFVGKYMDKQAEKLKKDLEVVADVERVGEGIKITMKSGVLFDFNSSKINPTVNENLIKFSETLKQYPDTEILVAGHTDNVGTEAYNMKLSQQRADAVAAILKANNVSKSRLTVLGYGEKDAVADNTLESGREQNRRVEFAIVANDKLKKEATKATGETSLK</sequence>
<keyword evidence="8" id="KW-1185">Reference proteome</keyword>
<keyword evidence="2 4" id="KW-0472">Membrane</keyword>
<evidence type="ECO:0000259" key="6">
    <source>
        <dbReference type="PROSITE" id="PS51123"/>
    </source>
</evidence>
<keyword evidence="5" id="KW-1133">Transmembrane helix</keyword>
<evidence type="ECO:0000313" key="7">
    <source>
        <dbReference type="EMBL" id="MBB6003131.1"/>
    </source>
</evidence>
<dbReference type="Pfam" id="PF00691">
    <property type="entry name" value="OmpA"/>
    <property type="match status" value="1"/>
</dbReference>
<keyword evidence="3" id="KW-0998">Cell outer membrane</keyword>
<evidence type="ECO:0000256" key="2">
    <source>
        <dbReference type="ARBA" id="ARBA00023136"/>
    </source>
</evidence>
<evidence type="ECO:0000256" key="4">
    <source>
        <dbReference type="PROSITE-ProRule" id="PRU00473"/>
    </source>
</evidence>
<dbReference type="PROSITE" id="PS51123">
    <property type="entry name" value="OMPA_2"/>
    <property type="match status" value="1"/>
</dbReference>
<dbReference type="InterPro" id="IPR006665">
    <property type="entry name" value="OmpA-like"/>
</dbReference>
<dbReference type="GO" id="GO:0009279">
    <property type="term" value="C:cell outer membrane"/>
    <property type="evidence" value="ECO:0007669"/>
    <property type="project" value="UniProtKB-SubCell"/>
</dbReference>
<evidence type="ECO:0000256" key="3">
    <source>
        <dbReference type="ARBA" id="ARBA00023237"/>
    </source>
</evidence>
<name>A0A841EUM0_9BACT</name>
<protein>
    <submittedName>
        <fullName evidence="7">Outer membrane protein OmpA-like peptidoglycan-associated protein</fullName>
    </submittedName>
</protein>
<dbReference type="InterPro" id="IPR039567">
    <property type="entry name" value="Gly-zipper"/>
</dbReference>
<feature type="domain" description="OmpA-like" evidence="6">
    <location>
        <begin position="104"/>
        <end position="222"/>
    </location>
</feature>
<keyword evidence="5" id="KW-0812">Transmembrane</keyword>
<dbReference type="InterPro" id="IPR036737">
    <property type="entry name" value="OmpA-like_sf"/>
</dbReference>
<evidence type="ECO:0000256" key="1">
    <source>
        <dbReference type="ARBA" id="ARBA00004442"/>
    </source>
</evidence>